<dbReference type="AlphaFoldDB" id="A0A540NK88"/>
<dbReference type="EMBL" id="VIEB01000033">
    <property type="protein sequence ID" value="TQE11043.1"/>
    <property type="molecule type" value="Genomic_DNA"/>
</dbReference>
<dbReference type="InterPro" id="IPR021099">
    <property type="entry name" value="PORR_domain"/>
</dbReference>
<gene>
    <name evidence="3" type="ORF">C1H46_003303</name>
</gene>
<name>A0A540NK88_MALBA</name>
<feature type="compositionally biased region" description="Basic and acidic residues" evidence="1">
    <location>
        <begin position="484"/>
        <end position="523"/>
    </location>
</feature>
<dbReference type="PANTHER" id="PTHR31476:SF16">
    <property type="entry name" value="F14O23.23 PROTEIN"/>
    <property type="match status" value="1"/>
</dbReference>
<feature type="compositionally biased region" description="Basic and acidic residues" evidence="1">
    <location>
        <begin position="402"/>
        <end position="414"/>
    </location>
</feature>
<feature type="compositionally biased region" description="Basic and acidic residues" evidence="1">
    <location>
        <begin position="532"/>
        <end position="548"/>
    </location>
</feature>
<dbReference type="GO" id="GO:0003723">
    <property type="term" value="F:RNA binding"/>
    <property type="evidence" value="ECO:0007669"/>
    <property type="project" value="InterPro"/>
</dbReference>
<proteinExistence type="predicted"/>
<feature type="domain" description="PORR" evidence="2">
    <location>
        <begin position="40"/>
        <end position="388"/>
    </location>
</feature>
<dbReference type="PANTHER" id="PTHR31476">
    <property type="entry name" value="PROTEIN WHAT'S THIS FACTOR 1 HOMOLOG, CHLOROPLASTIC"/>
    <property type="match status" value="1"/>
</dbReference>
<evidence type="ECO:0000313" key="3">
    <source>
        <dbReference type="EMBL" id="TQE11043.1"/>
    </source>
</evidence>
<reference evidence="3 4" key="1">
    <citation type="journal article" date="2019" name="G3 (Bethesda)">
        <title>Sequencing of a Wild Apple (Malus baccata) Genome Unravels the Differences Between Cultivated and Wild Apple Species Regarding Disease Resistance and Cold Tolerance.</title>
        <authorList>
            <person name="Chen X."/>
        </authorList>
    </citation>
    <scope>NUCLEOTIDE SEQUENCE [LARGE SCALE GENOMIC DNA]</scope>
    <source>
        <strain evidence="4">cv. Shandingzi</strain>
        <tissue evidence="3">Leaves</tissue>
    </source>
</reference>
<keyword evidence="4" id="KW-1185">Reference proteome</keyword>
<protein>
    <recommendedName>
        <fullName evidence="2">PORR domain-containing protein</fullName>
    </recommendedName>
</protein>
<comment type="caution">
    <text evidence="3">The sequence shown here is derived from an EMBL/GenBank/DDBJ whole genome shotgun (WGS) entry which is preliminary data.</text>
</comment>
<accession>A0A540NK88</accession>
<dbReference type="Proteomes" id="UP000315295">
    <property type="component" value="Unassembled WGS sequence"/>
</dbReference>
<dbReference type="Pfam" id="PF11955">
    <property type="entry name" value="PORR"/>
    <property type="match status" value="1"/>
</dbReference>
<feature type="compositionally biased region" description="Acidic residues" evidence="1">
    <location>
        <begin position="415"/>
        <end position="455"/>
    </location>
</feature>
<sequence>MSPIYIAVRRSLPKSYSQSSHHRHTLHRTFFVDATTTKWVRDRGLDHAVEREKNLRPLINIKNFIKSEPSKSLPISIIAQNRESLMIPTRSIEFIRKYPSIFEEFLPGGVAVHPHVRLTAQVLDLDTEEELMYQSESYKQDVADRLLKLLMLVRTNKLPLNVIDCLKWDLGLPYDFERTLVPEYPDYFNVVARKSSASGSESLRDLELVYWKNEFASSVIQKKALAMEKKASARKKKAMSGDSASKEENQIVFPMEFSRGFEVDKKFKKWIDEWQQLPYVSPYENAAHLSSKSDESDKWAVAVLHELLHILVPKKTDRENILCLGEHLGLRSRFKQALHNHPCIFYLSNKIGTYTVVLREGYKRGVIVEDHPLTNMRSQYIHLMNTVKEDGKTISVPGKSTQENKKVIHAKGKDEEEEDDETEDQQEGELCDSSDDEVESDDVDDDSDEEDEDQSETTVEQNAINNRGRRGRKSNFDGKAPFRNAERGRVDGRRARKSDYDMKEPSRNAERGRSDGRRSRNSDFDGTAPFRNAERGRSDGRRARKSDFDGTAPSRNAERGRSDGRRPRRSDFDVKEPSRNSERGRDGRQHPGKRGDGVYLETSRGTQTHLRHDIHQNARGRSNLSRSKGRSLPEKNTSA</sequence>
<evidence type="ECO:0000313" key="4">
    <source>
        <dbReference type="Proteomes" id="UP000315295"/>
    </source>
</evidence>
<feature type="region of interest" description="Disordered" evidence="1">
    <location>
        <begin position="392"/>
        <end position="639"/>
    </location>
</feature>
<organism evidence="3 4">
    <name type="scientific">Malus baccata</name>
    <name type="common">Siberian crab apple</name>
    <name type="synonym">Pyrus baccata</name>
    <dbReference type="NCBI Taxonomy" id="106549"/>
    <lineage>
        <taxon>Eukaryota</taxon>
        <taxon>Viridiplantae</taxon>
        <taxon>Streptophyta</taxon>
        <taxon>Embryophyta</taxon>
        <taxon>Tracheophyta</taxon>
        <taxon>Spermatophyta</taxon>
        <taxon>Magnoliopsida</taxon>
        <taxon>eudicotyledons</taxon>
        <taxon>Gunneridae</taxon>
        <taxon>Pentapetalae</taxon>
        <taxon>rosids</taxon>
        <taxon>fabids</taxon>
        <taxon>Rosales</taxon>
        <taxon>Rosaceae</taxon>
        <taxon>Amygdaloideae</taxon>
        <taxon>Maleae</taxon>
        <taxon>Malus</taxon>
    </lineage>
</organism>
<dbReference type="STRING" id="106549.A0A540NK88"/>
<evidence type="ECO:0000256" key="1">
    <source>
        <dbReference type="SAM" id="MobiDB-lite"/>
    </source>
</evidence>
<dbReference type="InterPro" id="IPR045040">
    <property type="entry name" value="PORR_fam"/>
</dbReference>
<evidence type="ECO:0000259" key="2">
    <source>
        <dbReference type="Pfam" id="PF11955"/>
    </source>
</evidence>
<feature type="compositionally biased region" description="Basic and acidic residues" evidence="1">
    <location>
        <begin position="556"/>
        <end position="596"/>
    </location>
</feature>